<organism evidence="2 3">
    <name type="scientific">Teladorsagia circumcincta</name>
    <name type="common">Brown stomach worm</name>
    <name type="synonym">Ostertagia circumcincta</name>
    <dbReference type="NCBI Taxonomy" id="45464"/>
    <lineage>
        <taxon>Eukaryota</taxon>
        <taxon>Metazoa</taxon>
        <taxon>Ecdysozoa</taxon>
        <taxon>Nematoda</taxon>
        <taxon>Chromadorea</taxon>
        <taxon>Rhabditida</taxon>
        <taxon>Rhabditina</taxon>
        <taxon>Rhabditomorpha</taxon>
        <taxon>Strongyloidea</taxon>
        <taxon>Trichostrongylidae</taxon>
        <taxon>Teladorsagia</taxon>
    </lineage>
</organism>
<proteinExistence type="predicted"/>
<gene>
    <name evidence="2" type="ORF">TELCIR_17123</name>
</gene>
<keyword evidence="1" id="KW-1133">Transmembrane helix</keyword>
<protein>
    <submittedName>
        <fullName evidence="2">Uncharacterized protein</fullName>
    </submittedName>
</protein>
<evidence type="ECO:0000313" key="3">
    <source>
        <dbReference type="Proteomes" id="UP000230423"/>
    </source>
</evidence>
<keyword evidence="1" id="KW-0472">Membrane</keyword>
<feature type="transmembrane region" description="Helical" evidence="1">
    <location>
        <begin position="32"/>
        <end position="52"/>
    </location>
</feature>
<dbReference type="GO" id="GO:0006811">
    <property type="term" value="P:monoatomic ion transport"/>
    <property type="evidence" value="ECO:0007669"/>
    <property type="project" value="InterPro"/>
</dbReference>
<keyword evidence="1" id="KW-0812">Transmembrane</keyword>
<dbReference type="GO" id="GO:0016020">
    <property type="term" value="C:membrane"/>
    <property type="evidence" value="ECO:0007669"/>
    <property type="project" value="InterPro"/>
</dbReference>
<name>A0A2G9TTV8_TELCI</name>
<feature type="non-terminal residue" evidence="2">
    <location>
        <position position="1"/>
    </location>
</feature>
<dbReference type="InterPro" id="IPR036719">
    <property type="entry name" value="Neuro-gated_channel_TM_sf"/>
</dbReference>
<accession>A0A2G9TTV8</accession>
<keyword evidence="3" id="KW-1185">Reference proteome</keyword>
<feature type="transmembrane region" description="Helical" evidence="1">
    <location>
        <begin position="6"/>
        <end position="25"/>
    </location>
</feature>
<dbReference type="Proteomes" id="UP000230423">
    <property type="component" value="Unassembled WGS sequence"/>
</dbReference>
<dbReference type="OrthoDB" id="5975154at2759"/>
<dbReference type="EMBL" id="KZ353749">
    <property type="protein sequence ID" value="PIO61355.1"/>
    <property type="molecule type" value="Genomic_DNA"/>
</dbReference>
<evidence type="ECO:0000313" key="2">
    <source>
        <dbReference type="EMBL" id="PIO61355.1"/>
    </source>
</evidence>
<evidence type="ECO:0000256" key="1">
    <source>
        <dbReference type="SAM" id="Phobius"/>
    </source>
</evidence>
<sequence>HGMIIVYVGVQFCTIIFLRYVFLLTSSKSGYLIFYYTTGVFFSSVTLIVAMSTSFTVCVLNLRYRQYANHKWPPMVHYIFVEFIPWIMLMERPGYRFSCGKALNEHSMENSSSCVQCASRNWGDRLLDHCGGPDSRNQDVVQTTLEQLPGEKLELSRKVGEGLFVHRKCESTKRHRVERCDRYVNKCMERYSSEVLLDEVKST</sequence>
<feature type="transmembrane region" description="Helical" evidence="1">
    <location>
        <begin position="72"/>
        <end position="89"/>
    </location>
</feature>
<reference evidence="2 3" key="1">
    <citation type="submission" date="2015-09" db="EMBL/GenBank/DDBJ databases">
        <title>Draft genome of the parasitic nematode Teladorsagia circumcincta isolate WARC Sus (inbred).</title>
        <authorList>
            <person name="Mitreva M."/>
        </authorList>
    </citation>
    <scope>NUCLEOTIDE SEQUENCE [LARGE SCALE GENOMIC DNA]</scope>
    <source>
        <strain evidence="2 3">S</strain>
    </source>
</reference>
<dbReference type="AlphaFoldDB" id="A0A2G9TTV8"/>
<dbReference type="SUPFAM" id="SSF90112">
    <property type="entry name" value="Neurotransmitter-gated ion-channel transmembrane pore"/>
    <property type="match status" value="1"/>
</dbReference>